<dbReference type="InterPro" id="IPR014044">
    <property type="entry name" value="CAP_dom"/>
</dbReference>
<dbReference type="InterPro" id="IPR001283">
    <property type="entry name" value="CRISP-related"/>
</dbReference>
<dbReference type="Bgee" id="ENSNBRG00000006577">
    <property type="expression patterns" value="Expressed in mesonephros and 1 other cell type or tissue"/>
</dbReference>
<dbReference type="GeneTree" id="ENSGT00940000160727"/>
<reference evidence="5" key="1">
    <citation type="submission" date="2025-08" db="UniProtKB">
        <authorList>
            <consortium name="Ensembl"/>
        </authorList>
    </citation>
    <scope>IDENTIFICATION</scope>
</reference>
<dbReference type="InterPro" id="IPR002413">
    <property type="entry name" value="V5_allergen-like"/>
</dbReference>
<dbReference type="PANTHER" id="PTHR10334">
    <property type="entry name" value="CYSTEINE-RICH SECRETORY PROTEIN-RELATED"/>
    <property type="match status" value="1"/>
</dbReference>
<sequence>MSKRFTTNHNITALACFPLLIWSMASAVERLLWACIILDSGVCSISLPAITDLKFIEECVKEHNLARSSVSPPATDMLYMTWDEALAITAKAWAKRCIFDHNIYLKNAPRVHPSFPSVGENIWTGSPPSQFNTTKAIKRWVDEVRDYSYQENSCNKVCGHYTQVVWASTYKVGCAVQLCPDGIKHFTSEKGVLFVCNYATAGNIIGRRPYASQGGACSKCSDTCENKLCRKYQVSLVQCEKLLLIFKQTTSSNFSPAHFKDVKILIRNQHGY</sequence>
<evidence type="ECO:0000256" key="1">
    <source>
        <dbReference type="ARBA" id="ARBA00004370"/>
    </source>
</evidence>
<dbReference type="InterPro" id="IPR034121">
    <property type="entry name" value="SCP_GLIPR-1-like"/>
</dbReference>
<dbReference type="GO" id="GO:0005576">
    <property type="term" value="C:extracellular region"/>
    <property type="evidence" value="ECO:0007669"/>
    <property type="project" value="InterPro"/>
</dbReference>
<reference evidence="5" key="2">
    <citation type="submission" date="2025-09" db="UniProtKB">
        <authorList>
            <consortium name="Ensembl"/>
        </authorList>
    </citation>
    <scope>IDENTIFICATION</scope>
</reference>
<dbReference type="SMART" id="SM00198">
    <property type="entry name" value="SCP"/>
    <property type="match status" value="1"/>
</dbReference>
<keyword evidence="3" id="KW-0472">Membrane</keyword>
<dbReference type="AlphaFoldDB" id="A0A3Q4GNK9"/>
<dbReference type="PROSITE" id="PS51257">
    <property type="entry name" value="PROKAR_LIPOPROTEIN"/>
    <property type="match status" value="1"/>
</dbReference>
<evidence type="ECO:0000313" key="6">
    <source>
        <dbReference type="Proteomes" id="UP000261580"/>
    </source>
</evidence>
<dbReference type="GO" id="GO:0016020">
    <property type="term" value="C:membrane"/>
    <property type="evidence" value="ECO:0007669"/>
    <property type="project" value="UniProtKB-SubCell"/>
</dbReference>
<dbReference type="SUPFAM" id="SSF55797">
    <property type="entry name" value="PR-1-like"/>
    <property type="match status" value="1"/>
</dbReference>
<accession>A0A3Q4GNK9</accession>
<dbReference type="Gene3D" id="3.40.33.10">
    <property type="entry name" value="CAP"/>
    <property type="match status" value="1"/>
</dbReference>
<name>A0A3Q4GNK9_NEOBR</name>
<dbReference type="Pfam" id="PF00188">
    <property type="entry name" value="CAP"/>
    <property type="match status" value="1"/>
</dbReference>
<dbReference type="OMA" id="NEIQYYD"/>
<evidence type="ECO:0000256" key="2">
    <source>
        <dbReference type="ARBA" id="ARBA00009923"/>
    </source>
</evidence>
<dbReference type="InterPro" id="IPR018244">
    <property type="entry name" value="Allrgn_V5/Tpx1_CS"/>
</dbReference>
<proteinExistence type="inferred from homology"/>
<evidence type="ECO:0000259" key="4">
    <source>
        <dbReference type="SMART" id="SM00198"/>
    </source>
</evidence>
<evidence type="ECO:0000256" key="3">
    <source>
        <dbReference type="ARBA" id="ARBA00023136"/>
    </source>
</evidence>
<dbReference type="Ensembl" id="ENSNBRT00000008683.1">
    <property type="protein sequence ID" value="ENSNBRP00000008438.1"/>
    <property type="gene ID" value="ENSNBRG00000006577.1"/>
</dbReference>
<dbReference type="PROSITE" id="PS01009">
    <property type="entry name" value="CRISP_1"/>
    <property type="match status" value="1"/>
</dbReference>
<comment type="similarity">
    <text evidence="2">Belongs to the CRISP family.</text>
</comment>
<dbReference type="PRINTS" id="PR00838">
    <property type="entry name" value="V5ALLERGEN"/>
</dbReference>
<feature type="domain" description="SCP" evidence="4">
    <location>
        <begin position="54"/>
        <end position="206"/>
    </location>
</feature>
<protein>
    <recommendedName>
        <fullName evidence="4">SCP domain-containing protein</fullName>
    </recommendedName>
</protein>
<evidence type="ECO:0000313" key="5">
    <source>
        <dbReference type="Ensembl" id="ENSNBRP00000008438.1"/>
    </source>
</evidence>
<dbReference type="Proteomes" id="UP000261580">
    <property type="component" value="Unassembled WGS sequence"/>
</dbReference>
<dbReference type="STRING" id="32507.ENSNBRP00000008438"/>
<comment type="subcellular location">
    <subcellularLocation>
        <location evidence="1">Membrane</location>
    </subcellularLocation>
</comment>
<keyword evidence="6" id="KW-1185">Reference proteome</keyword>
<dbReference type="InterPro" id="IPR035940">
    <property type="entry name" value="CAP_sf"/>
</dbReference>
<organism evidence="5 6">
    <name type="scientific">Neolamprologus brichardi</name>
    <name type="common">Fairy cichlid</name>
    <name type="synonym">Lamprologus brichardi</name>
    <dbReference type="NCBI Taxonomy" id="32507"/>
    <lineage>
        <taxon>Eukaryota</taxon>
        <taxon>Metazoa</taxon>
        <taxon>Chordata</taxon>
        <taxon>Craniata</taxon>
        <taxon>Vertebrata</taxon>
        <taxon>Euteleostomi</taxon>
        <taxon>Actinopterygii</taxon>
        <taxon>Neopterygii</taxon>
        <taxon>Teleostei</taxon>
        <taxon>Neoteleostei</taxon>
        <taxon>Acanthomorphata</taxon>
        <taxon>Ovalentaria</taxon>
        <taxon>Cichlomorphae</taxon>
        <taxon>Cichliformes</taxon>
        <taxon>Cichlidae</taxon>
        <taxon>African cichlids</taxon>
        <taxon>Pseudocrenilabrinae</taxon>
        <taxon>Lamprologini</taxon>
        <taxon>Neolamprologus</taxon>
    </lineage>
</organism>
<dbReference type="PRINTS" id="PR00837">
    <property type="entry name" value="V5TPXLIKE"/>
</dbReference>
<dbReference type="CDD" id="cd05385">
    <property type="entry name" value="CAP_GLIPR1-like"/>
    <property type="match status" value="1"/>
</dbReference>